<dbReference type="InterPro" id="IPR013783">
    <property type="entry name" value="Ig-like_fold"/>
</dbReference>
<feature type="region of interest" description="Disordered" evidence="1">
    <location>
        <begin position="41"/>
        <end position="68"/>
    </location>
</feature>
<accession>A0ABT5DC24</accession>
<protein>
    <submittedName>
        <fullName evidence="4">Ig-like domain-containing protein</fullName>
    </submittedName>
</protein>
<reference evidence="4 5" key="1">
    <citation type="submission" date="2022-11" db="EMBL/GenBank/DDBJ databases">
        <title>Minimal conservation of predation-associated metabolite biosynthetic gene clusters underscores biosynthetic potential of Myxococcota including descriptions for ten novel species: Archangium lansinium sp. nov., Myxococcus landrumus sp. nov., Nannocystis bai.</title>
        <authorList>
            <person name="Ahearne A."/>
            <person name="Stevens C."/>
            <person name="Dowd S."/>
        </authorList>
    </citation>
    <scope>NUCLEOTIDE SEQUENCE [LARGE SCALE GENOMIC DNA]</scope>
    <source>
        <strain evidence="4 5">NCWAL01</strain>
    </source>
</reference>
<dbReference type="PANTHER" id="PTHR34677:SF3">
    <property type="entry name" value="BACTERIAL IG-LIKE DOMAIN-CONTAINING PROTEIN"/>
    <property type="match status" value="1"/>
</dbReference>
<dbReference type="EMBL" id="JAQNDM010000002">
    <property type="protein sequence ID" value="MDC0711169.1"/>
    <property type="molecule type" value="Genomic_DNA"/>
</dbReference>
<feature type="signal peptide" evidence="2">
    <location>
        <begin position="1"/>
        <end position="21"/>
    </location>
</feature>
<evidence type="ECO:0000259" key="3">
    <source>
        <dbReference type="Pfam" id="PF19077"/>
    </source>
</evidence>
<name>A0ABT5DC24_9BACT</name>
<dbReference type="Gene3D" id="2.60.40.1800">
    <property type="match status" value="1"/>
</dbReference>
<evidence type="ECO:0000313" key="5">
    <source>
        <dbReference type="Proteomes" id="UP001221838"/>
    </source>
</evidence>
<dbReference type="RefSeq" id="WP_272141129.1">
    <property type="nucleotide sequence ID" value="NZ_JAQNDM010000002.1"/>
</dbReference>
<organism evidence="4 5">
    <name type="scientific">Stigmatella ashevillensis</name>
    <dbReference type="NCBI Taxonomy" id="2995309"/>
    <lineage>
        <taxon>Bacteria</taxon>
        <taxon>Pseudomonadati</taxon>
        <taxon>Myxococcota</taxon>
        <taxon>Myxococcia</taxon>
        <taxon>Myxococcales</taxon>
        <taxon>Cystobacterineae</taxon>
        <taxon>Archangiaceae</taxon>
        <taxon>Stigmatella</taxon>
    </lineage>
</organism>
<dbReference type="Pfam" id="PF19077">
    <property type="entry name" value="Big_13"/>
    <property type="match status" value="2"/>
</dbReference>
<keyword evidence="5" id="KW-1185">Reference proteome</keyword>
<comment type="caution">
    <text evidence="4">The sequence shown here is derived from an EMBL/GenBank/DDBJ whole genome shotgun (WGS) entry which is preliminary data.</text>
</comment>
<feature type="domain" description="Bacterial Ig-like" evidence="3">
    <location>
        <begin position="752"/>
        <end position="818"/>
    </location>
</feature>
<evidence type="ECO:0000256" key="1">
    <source>
        <dbReference type="SAM" id="MobiDB-lite"/>
    </source>
</evidence>
<gene>
    <name evidence="4" type="ORF">POL68_22055</name>
</gene>
<evidence type="ECO:0000313" key="4">
    <source>
        <dbReference type="EMBL" id="MDC0711169.1"/>
    </source>
</evidence>
<feature type="domain" description="Bacterial Ig-like" evidence="3">
    <location>
        <begin position="572"/>
        <end position="649"/>
    </location>
</feature>
<dbReference type="InterPro" id="IPR044016">
    <property type="entry name" value="Big_13"/>
</dbReference>
<dbReference type="PANTHER" id="PTHR34677">
    <property type="match status" value="1"/>
</dbReference>
<feature type="chain" id="PRO_5046075765" evidence="2">
    <location>
        <begin position="22"/>
        <end position="870"/>
    </location>
</feature>
<evidence type="ECO:0000256" key="2">
    <source>
        <dbReference type="SAM" id="SignalP"/>
    </source>
</evidence>
<dbReference type="Proteomes" id="UP001221838">
    <property type="component" value="Unassembled WGS sequence"/>
</dbReference>
<feature type="compositionally biased region" description="Acidic residues" evidence="1">
    <location>
        <begin position="58"/>
        <end position="68"/>
    </location>
</feature>
<proteinExistence type="predicted"/>
<sequence>MKQWHCVTLVFLGVSFLSALAGPDSLGGGSDRYGALKERSAGTANGRHAQGEGASVPEDFDGGEWADLEDPPLKIKVTEAQDRPIPQPGSENQGNVWVNASLKLKLEGFATLGSTVKVKVNTRVARSDIAVSGPVNDEGLGSWIVEIGYPEEDGGVTEFIEGQCYNIEVTANKVGPPSEISSPAFASVRVDNTAPNLVLNTDNVPPSPTNKTEATFVFSASDSIQSVCACSGGTCGNLAVTQCTVDGGFSLCSANTSIKVAVDTGPQLFRVQAIDWAGNLKEVSWPWTVDLAKPSVVIETSLGALTKSKTAVFDFVATDNHVGPVVQCAMDRAQLSDSDLCPSHHEILNVQDGDHRIYVRAKDVAGNYSGVVNHFWRVDSTPPNITINGKPDKDSRLNEAVFTFSSSSPGDVHAVHCALNPKDEKPTEGEFRPCSSSMEDRFPIGEGPHRFVVRARDAAGNESVLDEYSWTVDFAPPSVSIDSSPRELDNSADAVFTFSSEDVDWAKFQCSLAKDGGFFDCNSGQSHRVPDGPRIFRVRAVDKAGNIGTVATYDWVVDTMPPVVSIMFPDALESTRTPLIRGTTEPRSAVRISIGDVLLPDIKAADNGQWTTLSSDLGTDKEYVVSVSAVDEAGNSSGPPVTKPFVVDTKPPTTTIVARPDKVSKDRVAKFEFTASEEGVTYQCNLDKKTFVDCNKTHVTEALLRGPHTLQVKARDKARNEELTPVSWDWEVHVGAPLYPDIAQPADGSEVNTGTPVISGTADPNGVVTVLIDGASHGTASVGVDGTWTFRPGNRLEEGSHSLSGRFTDKDNVNSEEDSPVVHFKVLLPKETGTLSGGAGCSASGLDVAAGAASFWSLLALLGFSRRRRS</sequence>
<dbReference type="NCBIfam" id="NF033510">
    <property type="entry name" value="Ca_tandemer"/>
    <property type="match status" value="1"/>
</dbReference>
<dbReference type="Gene3D" id="2.60.40.10">
    <property type="entry name" value="Immunoglobulins"/>
    <property type="match status" value="1"/>
</dbReference>
<keyword evidence="2" id="KW-0732">Signal</keyword>